<dbReference type="Pfam" id="PF13088">
    <property type="entry name" value="BNR_2"/>
    <property type="match status" value="1"/>
</dbReference>
<accession>A0AAN7KXS5</accession>
<organism evidence="2 3">
    <name type="scientific">Trapa incisa</name>
    <dbReference type="NCBI Taxonomy" id="236973"/>
    <lineage>
        <taxon>Eukaryota</taxon>
        <taxon>Viridiplantae</taxon>
        <taxon>Streptophyta</taxon>
        <taxon>Embryophyta</taxon>
        <taxon>Tracheophyta</taxon>
        <taxon>Spermatophyta</taxon>
        <taxon>Magnoliopsida</taxon>
        <taxon>eudicotyledons</taxon>
        <taxon>Gunneridae</taxon>
        <taxon>Pentapetalae</taxon>
        <taxon>rosids</taxon>
        <taxon>malvids</taxon>
        <taxon>Myrtales</taxon>
        <taxon>Lythraceae</taxon>
        <taxon>Trapa</taxon>
    </lineage>
</organism>
<dbReference type="InterPro" id="IPR011040">
    <property type="entry name" value="Sialidase"/>
</dbReference>
<dbReference type="AlphaFoldDB" id="A0AAN7KXS5"/>
<keyword evidence="3" id="KW-1185">Reference proteome</keyword>
<dbReference type="Proteomes" id="UP001345219">
    <property type="component" value="Chromosome 22"/>
</dbReference>
<dbReference type="EMBL" id="JAXIOK010000004">
    <property type="protein sequence ID" value="KAK4774204.1"/>
    <property type="molecule type" value="Genomic_DNA"/>
</dbReference>
<proteinExistence type="predicted"/>
<evidence type="ECO:0000313" key="2">
    <source>
        <dbReference type="EMBL" id="KAK4774204.1"/>
    </source>
</evidence>
<dbReference type="PANTHER" id="PTHR43752:SF2">
    <property type="entry name" value="BNR_ASP-BOX REPEAT FAMILY PROTEIN"/>
    <property type="match status" value="1"/>
</dbReference>
<name>A0AAN7KXS5_9MYRT</name>
<reference evidence="2 3" key="1">
    <citation type="journal article" date="2023" name="Hortic Res">
        <title>Pangenome of water caltrop reveals structural variations and asymmetric subgenome divergence after allopolyploidization.</title>
        <authorList>
            <person name="Zhang X."/>
            <person name="Chen Y."/>
            <person name="Wang L."/>
            <person name="Yuan Y."/>
            <person name="Fang M."/>
            <person name="Shi L."/>
            <person name="Lu R."/>
            <person name="Comes H.P."/>
            <person name="Ma Y."/>
            <person name="Chen Y."/>
            <person name="Huang G."/>
            <person name="Zhou Y."/>
            <person name="Zheng Z."/>
            <person name="Qiu Y."/>
        </authorList>
    </citation>
    <scope>NUCLEOTIDE SEQUENCE [LARGE SCALE GENOMIC DNA]</scope>
    <source>
        <tissue evidence="2">Roots</tissue>
    </source>
</reference>
<comment type="caution">
    <text evidence="2">The sequence shown here is derived from an EMBL/GenBank/DDBJ whole genome shotgun (WGS) entry which is preliminary data.</text>
</comment>
<feature type="domain" description="Sialidase" evidence="1">
    <location>
        <begin position="58"/>
        <end position="140"/>
    </location>
</feature>
<evidence type="ECO:0000313" key="3">
    <source>
        <dbReference type="Proteomes" id="UP001345219"/>
    </source>
</evidence>
<evidence type="ECO:0000259" key="1">
    <source>
        <dbReference type="Pfam" id="PF13088"/>
    </source>
</evidence>
<protein>
    <recommendedName>
        <fullName evidence="1">Sialidase domain-containing protein</fullName>
    </recommendedName>
</protein>
<gene>
    <name evidence="2" type="ORF">SAY87_029223</name>
</gene>
<dbReference type="PANTHER" id="PTHR43752">
    <property type="entry name" value="BNR/ASP-BOX REPEAT FAMILY PROTEIN"/>
    <property type="match status" value="1"/>
</dbReference>
<sequence>MASLGLGLAKIVGFRSSLVLFHTAMVRFVFIDGPDCGSTCEFHSLIRLSSSQAVGEDHFLVAYFGGTSEGAPDVKIWLQRYQVIMLLMPLDISCDLLHRDGKWDLPVVVDEQPDVPMWNPVLFKLPSNEILLFYKIGQDFQW</sequence>